<dbReference type="InterPro" id="IPR006941">
    <property type="entry name" value="RNase_CAF1"/>
</dbReference>
<name>A0ABR4AQP7_9LECA</name>
<comment type="similarity">
    <text evidence="1">Belongs to the CAF1 family.</text>
</comment>
<dbReference type="PANTHER" id="PTHR15092:SF22">
    <property type="entry name" value="POLY(A)-SPECIFIC RIBONUCLEASE PNLDC1"/>
    <property type="match status" value="1"/>
</dbReference>
<dbReference type="PANTHER" id="PTHR15092">
    <property type="entry name" value="POLY A -SPECIFIC RIBONUCLEASE/TARGET OF EGR1, MEMBER 1"/>
    <property type="match status" value="1"/>
</dbReference>
<feature type="region of interest" description="Disordered" evidence="2">
    <location>
        <begin position="457"/>
        <end position="478"/>
    </location>
</feature>
<dbReference type="InterPro" id="IPR012337">
    <property type="entry name" value="RNaseH-like_sf"/>
</dbReference>
<comment type="caution">
    <text evidence="3">The sequence shown here is derived from an EMBL/GenBank/DDBJ whole genome shotgun (WGS) entry which is preliminary data.</text>
</comment>
<protein>
    <submittedName>
        <fullName evidence="3">Uncharacterized protein</fullName>
    </submittedName>
</protein>
<keyword evidence="4" id="KW-1185">Reference proteome</keyword>
<dbReference type="Proteomes" id="UP001590950">
    <property type="component" value="Unassembled WGS sequence"/>
</dbReference>
<accession>A0ABR4AQP7</accession>
<reference evidence="3 4" key="1">
    <citation type="submission" date="2024-09" db="EMBL/GenBank/DDBJ databases">
        <title>Rethinking Asexuality: The Enigmatic Case of Functional Sexual Genes in Lepraria (Stereocaulaceae).</title>
        <authorList>
            <person name="Doellman M."/>
            <person name="Sun Y."/>
            <person name="Barcenas-Pena A."/>
            <person name="Lumbsch H.T."/>
            <person name="Grewe F."/>
        </authorList>
    </citation>
    <scope>NUCLEOTIDE SEQUENCE [LARGE SCALE GENOMIC DNA]</scope>
    <source>
        <strain evidence="3 4">Mercado 3170</strain>
    </source>
</reference>
<sequence length="560" mass="63065">MDVEVNNFQSELPRILEAIANSRVVSIDLELSGIPGRQSGQARTSGRSEDGRQTLQERYEENKIAAERYQILQLGLTCVEEDLKLGVYTTRTYNFLMNPVTDKRLGVERDFTFQSGAVEFLMSVNFQMEAPLKKGVPYFSRQEEAQARSIATARQDKSSIEDLHVPIDDTDTVNFVQRVREETNEWVKKWRFQGTSATTFLNIAPLNYGSPKYNGRGLNGFQKRLVHQLIRAEFPDVVSISKPEFIQLIPYDKDREDAQSQKKVAWFDRSLTSQIGLRWVAEALCPNVHRVLPAELTAPNASGDLAAIANGGWIYPLSPIPELKKNLIASKFEKTLHKLKAKRTILVGHNLFIDLIYFFTCFFGPLPDRVEEFQSLVGQLFPLVFDTKYLADKINNNSPYYRSSLEDIDRELSKLLVPVIEIPPEHNKYDFGSPVHEAGFDSFLTARVLIRLSTKTEAERNSGADAPDAESEASLSASEDGGVVLTAEQLKRVTLHPSGKAGPYTFSDSNPFAALREQGLQDVPPHTMMPHEHSPFWLQYGNKLRVNGTIEGACIIPIIR</sequence>
<dbReference type="EMBL" id="JBEFKJ010000003">
    <property type="protein sequence ID" value="KAL2047116.1"/>
    <property type="molecule type" value="Genomic_DNA"/>
</dbReference>
<dbReference type="InterPro" id="IPR036397">
    <property type="entry name" value="RNaseH_sf"/>
</dbReference>
<evidence type="ECO:0000256" key="1">
    <source>
        <dbReference type="ARBA" id="ARBA00008372"/>
    </source>
</evidence>
<evidence type="ECO:0000256" key="2">
    <source>
        <dbReference type="SAM" id="MobiDB-lite"/>
    </source>
</evidence>
<dbReference type="SUPFAM" id="SSF53098">
    <property type="entry name" value="Ribonuclease H-like"/>
    <property type="match status" value="1"/>
</dbReference>
<organism evidence="3 4">
    <name type="scientific">Stereocaulon virgatum</name>
    <dbReference type="NCBI Taxonomy" id="373712"/>
    <lineage>
        <taxon>Eukaryota</taxon>
        <taxon>Fungi</taxon>
        <taxon>Dikarya</taxon>
        <taxon>Ascomycota</taxon>
        <taxon>Pezizomycotina</taxon>
        <taxon>Lecanoromycetes</taxon>
        <taxon>OSLEUM clade</taxon>
        <taxon>Lecanoromycetidae</taxon>
        <taxon>Lecanorales</taxon>
        <taxon>Lecanorineae</taxon>
        <taxon>Stereocaulaceae</taxon>
        <taxon>Stereocaulon</taxon>
    </lineage>
</organism>
<evidence type="ECO:0000313" key="3">
    <source>
        <dbReference type="EMBL" id="KAL2047116.1"/>
    </source>
</evidence>
<proteinExistence type="inferred from homology"/>
<dbReference type="Pfam" id="PF04857">
    <property type="entry name" value="CAF1"/>
    <property type="match status" value="1"/>
</dbReference>
<dbReference type="Gene3D" id="3.30.420.10">
    <property type="entry name" value="Ribonuclease H-like superfamily/Ribonuclease H"/>
    <property type="match status" value="2"/>
</dbReference>
<dbReference type="InterPro" id="IPR051181">
    <property type="entry name" value="CAF1_poly(A)_ribonucleases"/>
</dbReference>
<gene>
    <name evidence="3" type="ORF">N7G274_001135</name>
</gene>
<evidence type="ECO:0000313" key="4">
    <source>
        <dbReference type="Proteomes" id="UP001590950"/>
    </source>
</evidence>